<evidence type="ECO:0000256" key="1">
    <source>
        <dbReference type="ARBA" id="ARBA00022514"/>
    </source>
</evidence>
<evidence type="ECO:0000313" key="5">
    <source>
        <dbReference type="RefSeq" id="XP_030627515.1"/>
    </source>
</evidence>
<proteinExistence type="predicted"/>
<gene>
    <name evidence="5" type="primary">cxcl-c13b</name>
</gene>
<dbReference type="Gene3D" id="2.40.50.40">
    <property type="match status" value="1"/>
</dbReference>
<dbReference type="InParanoid" id="A0A6J2V3H9"/>
<keyword evidence="2" id="KW-0732">Signal</keyword>
<reference evidence="5" key="1">
    <citation type="submission" date="2025-08" db="UniProtKB">
        <authorList>
            <consortium name="RefSeq"/>
        </authorList>
    </citation>
    <scope>IDENTIFICATION</scope>
</reference>
<dbReference type="GO" id="GO:0005615">
    <property type="term" value="C:extracellular space"/>
    <property type="evidence" value="ECO:0007669"/>
    <property type="project" value="UniProtKB-KW"/>
</dbReference>
<organism evidence="4 5">
    <name type="scientific">Chanos chanos</name>
    <name type="common">Milkfish</name>
    <name type="synonym">Mugil chanos</name>
    <dbReference type="NCBI Taxonomy" id="29144"/>
    <lineage>
        <taxon>Eukaryota</taxon>
        <taxon>Metazoa</taxon>
        <taxon>Chordata</taxon>
        <taxon>Craniata</taxon>
        <taxon>Vertebrata</taxon>
        <taxon>Euteleostomi</taxon>
        <taxon>Actinopterygii</taxon>
        <taxon>Neopterygii</taxon>
        <taxon>Teleostei</taxon>
        <taxon>Ostariophysi</taxon>
        <taxon>Gonorynchiformes</taxon>
        <taxon>Chanidae</taxon>
        <taxon>Chanos</taxon>
    </lineage>
</organism>
<evidence type="ECO:0000313" key="4">
    <source>
        <dbReference type="Proteomes" id="UP000504632"/>
    </source>
</evidence>
<dbReference type="Proteomes" id="UP000504632">
    <property type="component" value="Chromosome 4"/>
</dbReference>
<accession>A0A6J2V3H9</accession>
<keyword evidence="1" id="KW-0202">Cytokine</keyword>
<dbReference type="InterPro" id="IPR036048">
    <property type="entry name" value="Interleukin_8-like_sf"/>
</dbReference>
<dbReference type="GeneID" id="115809828"/>
<name>A0A6J2V3H9_CHACN</name>
<dbReference type="RefSeq" id="XP_030627515.1">
    <property type="nucleotide sequence ID" value="XM_030771655.1"/>
</dbReference>
<dbReference type="CTD" id="101883994"/>
<protein>
    <submittedName>
        <fullName evidence="5">C-X-C motif chemokine 10</fullName>
    </submittedName>
</protein>
<feature type="chain" id="PRO_5027074811" evidence="2">
    <location>
        <begin position="44"/>
        <end position="144"/>
    </location>
</feature>
<keyword evidence="4" id="KW-1185">Reference proteome</keyword>
<feature type="signal peptide" evidence="2">
    <location>
        <begin position="1"/>
        <end position="43"/>
    </location>
</feature>
<sequence>MPRWEVQLSTRYTVNMSSTLHTCRSLLALLLCIYLFTAQKAEATHVPRGCVCPKSVSRVKALLSSFIVSSKGSNCDKVEIIVVLKRNNQTACLSPDGRQGKKLLHCWERSEKTGIDRVKECLRKLRPKKTGQRRQKVKSKKVTS</sequence>
<dbReference type="FunCoup" id="A0A6J2V3H9">
    <property type="interactions" value="148"/>
</dbReference>
<dbReference type="OrthoDB" id="8460355at2759"/>
<dbReference type="GO" id="GO:0008009">
    <property type="term" value="F:chemokine activity"/>
    <property type="evidence" value="ECO:0007669"/>
    <property type="project" value="InterPro"/>
</dbReference>
<dbReference type="InterPro" id="IPR001811">
    <property type="entry name" value="Chemokine_IL8-like_dom"/>
</dbReference>
<evidence type="ECO:0000259" key="3">
    <source>
        <dbReference type="Pfam" id="PF00048"/>
    </source>
</evidence>
<dbReference type="GO" id="GO:0006955">
    <property type="term" value="P:immune response"/>
    <property type="evidence" value="ECO:0007669"/>
    <property type="project" value="InterPro"/>
</dbReference>
<feature type="domain" description="Chemokine interleukin-8-like" evidence="3">
    <location>
        <begin position="50"/>
        <end position="107"/>
    </location>
</feature>
<dbReference type="Pfam" id="PF00048">
    <property type="entry name" value="IL8"/>
    <property type="match status" value="1"/>
</dbReference>
<evidence type="ECO:0000256" key="2">
    <source>
        <dbReference type="SAM" id="SignalP"/>
    </source>
</evidence>
<dbReference type="AlphaFoldDB" id="A0A6J2V3H9"/>
<dbReference type="SUPFAM" id="SSF54117">
    <property type="entry name" value="Interleukin 8-like chemokines"/>
    <property type="match status" value="1"/>
</dbReference>